<reference evidence="1 2" key="2">
    <citation type="submission" date="2019-01" db="EMBL/GenBank/DDBJ databases">
        <title>A chromosome length genome reference of the Java medaka (oryzias javanicus).</title>
        <authorList>
            <person name="Herpin A."/>
            <person name="Takehana Y."/>
            <person name="Naruse K."/>
            <person name="Ansai S."/>
            <person name="Kawaguchi M."/>
        </authorList>
    </citation>
    <scope>NUCLEOTIDE SEQUENCE [LARGE SCALE GENOMIC DNA]</scope>
    <source>
        <strain evidence="1">RS831</strain>
        <tissue evidence="1">Whole body</tissue>
    </source>
</reference>
<dbReference type="Pfam" id="PF14769">
    <property type="entry name" value="CLAMP"/>
    <property type="match status" value="1"/>
</dbReference>
<name>A0A437CA60_ORYJA</name>
<evidence type="ECO:0000313" key="2">
    <source>
        <dbReference type="Proteomes" id="UP000283210"/>
    </source>
</evidence>
<evidence type="ECO:0000313" key="1">
    <source>
        <dbReference type="EMBL" id="RVE59649.1"/>
    </source>
</evidence>
<reference evidence="1 2" key="1">
    <citation type="submission" date="2018-11" db="EMBL/GenBank/DDBJ databases">
        <authorList>
            <person name="Lopez-Roques C."/>
            <person name="Donnadieu C."/>
            <person name="Bouchez O."/>
            <person name="Klopp C."/>
            <person name="Cabau C."/>
            <person name="Zahm M."/>
        </authorList>
    </citation>
    <scope>NUCLEOTIDE SEQUENCE [LARGE SCALE GENOMIC DNA]</scope>
    <source>
        <strain evidence="1">RS831</strain>
        <tissue evidence="1">Whole body</tissue>
    </source>
</reference>
<proteinExistence type="predicted"/>
<sequence length="187" mass="21435">MTAQQKAPHAIKAEVMLWRDISYHDMEIIDQIKAVPDLESTLCRLFGLDLSEPKRGVVLELYVQAVLFGRKQSFKKEQTSSLLSIIKSINEANIGNLLEDEDECFYYCVELLLCHSVRRPPFSISIFTFEEANSILKYLDAVYLRHCKLYKYIFTPQPKLDLFLTYSGMEENASSAAEDPDLRGLPS</sequence>
<dbReference type="PANTHER" id="PTHR28457:SF1">
    <property type="entry name" value="CILIA- AND FLAGELLA-ASSOCIATED PROTEIN 119"/>
    <property type="match status" value="1"/>
</dbReference>
<organism evidence="1 2">
    <name type="scientific">Oryzias javanicus</name>
    <name type="common">Javanese ricefish</name>
    <name type="synonym">Aplocheilus javanicus</name>
    <dbReference type="NCBI Taxonomy" id="123683"/>
    <lineage>
        <taxon>Eukaryota</taxon>
        <taxon>Metazoa</taxon>
        <taxon>Chordata</taxon>
        <taxon>Craniata</taxon>
        <taxon>Vertebrata</taxon>
        <taxon>Euteleostomi</taxon>
        <taxon>Actinopterygii</taxon>
        <taxon>Neopterygii</taxon>
        <taxon>Teleostei</taxon>
        <taxon>Neoteleostei</taxon>
        <taxon>Acanthomorphata</taxon>
        <taxon>Ovalentaria</taxon>
        <taxon>Atherinomorphae</taxon>
        <taxon>Beloniformes</taxon>
        <taxon>Adrianichthyidae</taxon>
        <taxon>Oryziinae</taxon>
        <taxon>Oryzias</taxon>
    </lineage>
</organism>
<dbReference type="Proteomes" id="UP000283210">
    <property type="component" value="Chromosome 19"/>
</dbReference>
<dbReference type="AlphaFoldDB" id="A0A437CA60"/>
<gene>
    <name evidence="1" type="ORF">OJAV_G00190640</name>
</gene>
<dbReference type="EMBL" id="CM012455">
    <property type="protein sequence ID" value="RVE59649.1"/>
    <property type="molecule type" value="Genomic_DNA"/>
</dbReference>
<evidence type="ECO:0008006" key="3">
    <source>
        <dbReference type="Google" id="ProtNLM"/>
    </source>
</evidence>
<dbReference type="PANTHER" id="PTHR28457">
    <property type="entry name" value="COILED-COIL DOMAIN-CONTAINING PROTEIN 189"/>
    <property type="match status" value="1"/>
</dbReference>
<accession>A0A437CA60</accession>
<dbReference type="InterPro" id="IPR032727">
    <property type="entry name" value="CLAMP"/>
</dbReference>
<keyword evidence="2" id="KW-1185">Reference proteome</keyword>
<protein>
    <recommendedName>
        <fullName evidence="3">Coiled-coil domain-containing protein 189</fullName>
    </recommendedName>
</protein>
<dbReference type="OrthoDB" id="425082at2759"/>